<evidence type="ECO:0000259" key="6">
    <source>
        <dbReference type="Pfam" id="PF01409"/>
    </source>
</evidence>
<gene>
    <name evidence="7" type="ORF">I553_6715</name>
</gene>
<organism evidence="7">
    <name type="scientific">Mycobacterium xenopi 4042</name>
    <dbReference type="NCBI Taxonomy" id="1299334"/>
    <lineage>
        <taxon>Bacteria</taxon>
        <taxon>Bacillati</taxon>
        <taxon>Actinomycetota</taxon>
        <taxon>Actinomycetes</taxon>
        <taxon>Mycobacteriales</taxon>
        <taxon>Mycobacteriaceae</taxon>
        <taxon>Mycobacterium</taxon>
    </lineage>
</organism>
<dbReference type="GO" id="GO:0005524">
    <property type="term" value="F:ATP binding"/>
    <property type="evidence" value="ECO:0007669"/>
    <property type="project" value="UniProtKB-KW"/>
</dbReference>
<dbReference type="GO" id="GO:0004812">
    <property type="term" value="F:aminoacyl-tRNA ligase activity"/>
    <property type="evidence" value="ECO:0007669"/>
    <property type="project" value="UniProtKB-KW"/>
</dbReference>
<evidence type="ECO:0000256" key="1">
    <source>
        <dbReference type="ARBA" id="ARBA00022598"/>
    </source>
</evidence>
<evidence type="ECO:0000256" key="2">
    <source>
        <dbReference type="ARBA" id="ARBA00022741"/>
    </source>
</evidence>
<dbReference type="GO" id="GO:0000049">
    <property type="term" value="F:tRNA binding"/>
    <property type="evidence" value="ECO:0007669"/>
    <property type="project" value="InterPro"/>
</dbReference>
<dbReference type="InterPro" id="IPR045864">
    <property type="entry name" value="aa-tRNA-synth_II/BPL/LPL"/>
</dbReference>
<evidence type="ECO:0000313" key="7">
    <source>
        <dbReference type="EMBL" id="EUA66158.1"/>
    </source>
</evidence>
<dbReference type="AlphaFoldDB" id="X8DEJ9"/>
<dbReference type="SUPFAM" id="SSF55681">
    <property type="entry name" value="Class II aaRS and biotin synthetases"/>
    <property type="match status" value="1"/>
</dbReference>
<keyword evidence="2" id="KW-0547">Nucleotide-binding</keyword>
<evidence type="ECO:0000256" key="4">
    <source>
        <dbReference type="ARBA" id="ARBA00022917"/>
    </source>
</evidence>
<evidence type="ECO:0000256" key="5">
    <source>
        <dbReference type="ARBA" id="ARBA00023146"/>
    </source>
</evidence>
<accession>X8DEJ9</accession>
<keyword evidence="3" id="KW-0067">ATP-binding</keyword>
<keyword evidence="1" id="KW-0436">Ligase</keyword>
<dbReference type="Gene3D" id="3.30.930.10">
    <property type="entry name" value="Bira Bifunctional Protein, Domain 2"/>
    <property type="match status" value="1"/>
</dbReference>
<keyword evidence="4" id="KW-0648">Protein biosynthesis</keyword>
<dbReference type="GO" id="GO:0006412">
    <property type="term" value="P:translation"/>
    <property type="evidence" value="ECO:0007669"/>
    <property type="project" value="UniProtKB-KW"/>
</dbReference>
<dbReference type="InterPro" id="IPR002319">
    <property type="entry name" value="Phenylalanyl-tRNA_Synthase"/>
</dbReference>
<feature type="domain" description="Phenylalanyl-tRNA synthetase" evidence="6">
    <location>
        <begin position="7"/>
        <end position="69"/>
    </location>
</feature>
<sequence length="76" mass="8208">MWFANKKGGAGWVEWGGCGMVNPNVLRAAGIDPEVYTGFAFGMGLERTLQVRNGIPDMRDMVEGDVRFSLPFGVGA</sequence>
<dbReference type="PATRIC" id="fig|1299334.3.peg.1949"/>
<reference evidence="7" key="1">
    <citation type="submission" date="2014-01" db="EMBL/GenBank/DDBJ databases">
        <authorList>
            <person name="Brown-Elliot B."/>
            <person name="Wallace R."/>
            <person name="Lenaerts A."/>
            <person name="Ordway D."/>
            <person name="DeGroote M.A."/>
            <person name="Parker T."/>
            <person name="Sizemore C."/>
            <person name="Tallon L.J."/>
            <person name="Sadzewicz L.K."/>
            <person name="Sengamalay N."/>
            <person name="Fraser C.M."/>
            <person name="Hine E."/>
            <person name="Shefchek K.A."/>
            <person name="Das S.P."/>
            <person name="Tettelin H."/>
        </authorList>
    </citation>
    <scope>NUCLEOTIDE SEQUENCE [LARGE SCALE GENOMIC DNA]</scope>
    <source>
        <strain evidence="7">4042</strain>
    </source>
</reference>
<proteinExistence type="predicted"/>
<dbReference type="GO" id="GO:0043039">
    <property type="term" value="P:tRNA aminoacylation"/>
    <property type="evidence" value="ECO:0007669"/>
    <property type="project" value="InterPro"/>
</dbReference>
<evidence type="ECO:0000256" key="3">
    <source>
        <dbReference type="ARBA" id="ARBA00022840"/>
    </source>
</evidence>
<dbReference type="Pfam" id="PF01409">
    <property type="entry name" value="tRNA-synt_2d"/>
    <property type="match status" value="1"/>
</dbReference>
<protein>
    <submittedName>
        <fullName evidence="7">tRNA synthetases class II core domain family protein</fullName>
    </submittedName>
</protein>
<comment type="caution">
    <text evidence="7">The sequence shown here is derived from an EMBL/GenBank/DDBJ whole genome shotgun (WGS) entry which is preliminary data.</text>
</comment>
<dbReference type="EMBL" id="JAOB01000017">
    <property type="protein sequence ID" value="EUA66158.1"/>
    <property type="molecule type" value="Genomic_DNA"/>
</dbReference>
<keyword evidence="5 7" id="KW-0030">Aminoacyl-tRNA synthetase</keyword>
<name>X8DEJ9_MYCXE</name>